<keyword evidence="1" id="KW-0472">Membrane</keyword>
<evidence type="ECO:0000256" key="1">
    <source>
        <dbReference type="SAM" id="Phobius"/>
    </source>
</evidence>
<gene>
    <name evidence="2" type="ORF">C0Z18_08030</name>
</gene>
<keyword evidence="1" id="KW-1133">Transmembrane helix</keyword>
<comment type="caution">
    <text evidence="2">The sequence shown here is derived from an EMBL/GenBank/DDBJ whole genome shotgun (WGS) entry which is preliminary data.</text>
</comment>
<dbReference type="RefSeq" id="WP_102644875.1">
    <property type="nucleotide sequence ID" value="NZ_PNYA01000006.1"/>
</dbReference>
<evidence type="ECO:0000313" key="3">
    <source>
        <dbReference type="Proteomes" id="UP000235616"/>
    </source>
</evidence>
<dbReference type="EMBL" id="PNYA01000006">
    <property type="protein sequence ID" value="PMS21133.1"/>
    <property type="molecule type" value="Genomic_DNA"/>
</dbReference>
<name>A0A2N7VVH4_9BURK</name>
<evidence type="ECO:0000313" key="2">
    <source>
        <dbReference type="EMBL" id="PMS21133.1"/>
    </source>
</evidence>
<keyword evidence="3" id="KW-1185">Reference proteome</keyword>
<proteinExistence type="predicted"/>
<reference evidence="2 3" key="1">
    <citation type="submission" date="2018-01" db="EMBL/GenBank/DDBJ databases">
        <title>Whole genome analyses suggest that Burkholderia sensu lato contains two further novel genera in the rhizoxinica-symbiotica group Mycetohabitans gen. nov., and Trinickia gen. nov.: implications for the evolution of diazotrophy and nodulation in the Burkholderiaceae.</title>
        <authorList>
            <person name="Estrada-de los Santos P."/>
            <person name="Palmer M."/>
            <person name="Chavez-Ramirez B."/>
            <person name="Beukes C."/>
            <person name="Steenkamp E.T."/>
            <person name="Hirsch A.M."/>
            <person name="Manyaka P."/>
            <person name="Maluk M."/>
            <person name="Lafos M."/>
            <person name="Crook M."/>
            <person name="Gross E."/>
            <person name="Simon M.F."/>
            <person name="Bueno dos Reis Junior F."/>
            <person name="Poole P.S."/>
            <person name="Venter S.N."/>
            <person name="James E.K."/>
        </authorList>
    </citation>
    <scope>NUCLEOTIDE SEQUENCE [LARGE SCALE GENOMIC DNA]</scope>
    <source>
        <strain evidence="2 3">GIMN1.004</strain>
    </source>
</reference>
<dbReference type="OrthoDB" id="9152892at2"/>
<organism evidence="2 3">
    <name type="scientific">Trinickia dabaoshanensis</name>
    <dbReference type="NCBI Taxonomy" id="564714"/>
    <lineage>
        <taxon>Bacteria</taxon>
        <taxon>Pseudomonadati</taxon>
        <taxon>Pseudomonadota</taxon>
        <taxon>Betaproteobacteria</taxon>
        <taxon>Burkholderiales</taxon>
        <taxon>Burkholderiaceae</taxon>
        <taxon>Trinickia</taxon>
    </lineage>
</organism>
<protein>
    <submittedName>
        <fullName evidence="2">Transcriptional regulator</fullName>
    </submittedName>
</protein>
<accession>A0A2N7VVH4</accession>
<dbReference type="Proteomes" id="UP000235616">
    <property type="component" value="Unassembled WGS sequence"/>
</dbReference>
<feature type="transmembrane region" description="Helical" evidence="1">
    <location>
        <begin position="87"/>
        <end position="104"/>
    </location>
</feature>
<sequence length="278" mass="30262">MRDETNAIDDDELHAYADGALPDARRIEIDALMARHPELAERVAHYRSLDALLHERYDRVLDEPIPARLQTALHRDERGLLLHRHRWIALAATLVLGIGIGAGVDSGARRFADGGFALTENGAARFVAAGTGAGFARQAAVAHVVYMPAVDRPPGAAEQDERQFMRWLTDRLGTNIHPPLLSRAGFELTGGRLLPGADGPTALFMYRDQQGERVTLCISHRKPSTPATAFKLYRDGPVNVFYWIDGDFGYAVSGGIDRNVLLGLARTVHAQLAAGTAG</sequence>
<dbReference type="AlphaFoldDB" id="A0A2N7VVH4"/>
<keyword evidence="1" id="KW-0812">Transmembrane</keyword>